<dbReference type="OMA" id="THTDRQI"/>
<dbReference type="eggNOG" id="KOG1093">
    <property type="taxonomic scope" value="Eukaryota"/>
</dbReference>
<dbReference type="InParanoid" id="F2UF72"/>
<name>F2UF72_SALR5</name>
<reference evidence="5" key="1">
    <citation type="submission" date="2009-08" db="EMBL/GenBank/DDBJ databases">
        <title>Annotation of Salpingoeca rosetta.</title>
        <authorList>
            <consortium name="The Broad Institute Genome Sequencing Platform"/>
            <person name="Russ C."/>
            <person name="Cuomo C."/>
            <person name="Burger G."/>
            <person name="Gray M.W."/>
            <person name="Holland P.W.H."/>
            <person name="King N."/>
            <person name="Lang F.B.F."/>
            <person name="Roger A.J."/>
            <person name="Ruiz-Trillo I."/>
            <person name="Young S.K."/>
            <person name="Zeng Q."/>
            <person name="Gargeya S."/>
            <person name="Alvarado L."/>
            <person name="Berlin A."/>
            <person name="Chapman S.B."/>
            <person name="Chen Z."/>
            <person name="Freedman E."/>
            <person name="Gellesch M."/>
            <person name="Goldberg J."/>
            <person name="Griggs A."/>
            <person name="Gujja S."/>
            <person name="Heilman E."/>
            <person name="Heiman D."/>
            <person name="Howarth C."/>
            <person name="Mehta T."/>
            <person name="Neiman D."/>
            <person name="Pearson M."/>
            <person name="Roberts A."/>
            <person name="Saif S."/>
            <person name="Shea T."/>
            <person name="Shenoy N."/>
            <person name="Sisk P."/>
            <person name="Stolte C."/>
            <person name="Sykes S."/>
            <person name="White J."/>
            <person name="Yandava C."/>
            <person name="Haas B."/>
            <person name="Nusbaum C."/>
            <person name="Birren B."/>
        </authorList>
    </citation>
    <scope>NUCLEOTIDE SEQUENCE [LARGE SCALE GENOMIC DNA]</scope>
    <source>
        <strain evidence="5">ATCC 50818</strain>
    </source>
</reference>
<dbReference type="Gene3D" id="3.40.250.10">
    <property type="entry name" value="Rhodanese-like domain"/>
    <property type="match status" value="1"/>
</dbReference>
<keyword evidence="6" id="KW-1185">Reference proteome</keyword>
<accession>F2UF72</accession>
<evidence type="ECO:0000259" key="3">
    <source>
        <dbReference type="PROSITE" id="PS50086"/>
    </source>
</evidence>
<dbReference type="SUPFAM" id="SSF52821">
    <property type="entry name" value="Rhodanese/Cell cycle control phosphatase"/>
    <property type="match status" value="1"/>
</dbReference>
<feature type="domain" description="Rab-GAP TBC" evidence="3">
    <location>
        <begin position="560"/>
        <end position="745"/>
    </location>
</feature>
<feature type="region of interest" description="Disordered" evidence="1">
    <location>
        <begin position="234"/>
        <end position="265"/>
    </location>
</feature>
<dbReference type="SMART" id="SM00164">
    <property type="entry name" value="TBC"/>
    <property type="match status" value="1"/>
</dbReference>
<dbReference type="PANTHER" id="PTHR22957:SF168">
    <property type="entry name" value="TBC DOMAIN-CONTAINING PROTEIN KINASE-LIKE PROTEIN"/>
    <property type="match status" value="1"/>
</dbReference>
<dbReference type="FunFam" id="1.10.8.270:FF:000044">
    <property type="entry name" value="TBC Kinase homolog"/>
    <property type="match status" value="1"/>
</dbReference>
<dbReference type="FunCoup" id="F2UF72">
    <property type="interactions" value="550"/>
</dbReference>
<dbReference type="PANTHER" id="PTHR22957">
    <property type="entry name" value="TBC1 DOMAIN FAMILY MEMBER GTPASE-ACTIVATING PROTEIN"/>
    <property type="match status" value="1"/>
</dbReference>
<dbReference type="Proteomes" id="UP000007799">
    <property type="component" value="Unassembled WGS sequence"/>
</dbReference>
<evidence type="ECO:0000256" key="1">
    <source>
        <dbReference type="SAM" id="MobiDB-lite"/>
    </source>
</evidence>
<dbReference type="SUPFAM" id="SSF47923">
    <property type="entry name" value="Ypt/Rab-GAP domain of gyp1p"/>
    <property type="match status" value="2"/>
</dbReference>
<keyword evidence="5" id="KW-0418">Kinase</keyword>
<evidence type="ECO:0000313" key="6">
    <source>
        <dbReference type="Proteomes" id="UP000007799"/>
    </source>
</evidence>
<dbReference type="EMBL" id="GL832971">
    <property type="protein sequence ID" value="EGD75272.1"/>
    <property type="molecule type" value="Genomic_DNA"/>
</dbReference>
<gene>
    <name evidence="5" type="ORF">PTSG_06925</name>
</gene>
<dbReference type="OrthoDB" id="1668230at2759"/>
<dbReference type="PROSITE" id="PS50011">
    <property type="entry name" value="PROTEIN_KINASE_DOM"/>
    <property type="match status" value="1"/>
</dbReference>
<dbReference type="InterPro" id="IPR036873">
    <property type="entry name" value="Rhodanese-like_dom_sf"/>
</dbReference>
<dbReference type="InterPro" id="IPR000719">
    <property type="entry name" value="Prot_kinase_dom"/>
</dbReference>
<organism evidence="6">
    <name type="scientific">Salpingoeca rosetta (strain ATCC 50818 / BSB-021)</name>
    <dbReference type="NCBI Taxonomy" id="946362"/>
    <lineage>
        <taxon>Eukaryota</taxon>
        <taxon>Choanoflagellata</taxon>
        <taxon>Craspedida</taxon>
        <taxon>Salpingoecidae</taxon>
        <taxon>Salpingoeca</taxon>
    </lineage>
</organism>
<dbReference type="PROSITE" id="PS50206">
    <property type="entry name" value="RHODANESE_3"/>
    <property type="match status" value="1"/>
</dbReference>
<proteinExistence type="predicted"/>
<feature type="region of interest" description="Disordered" evidence="1">
    <location>
        <begin position="1"/>
        <end position="25"/>
    </location>
</feature>
<dbReference type="Gene3D" id="1.10.472.80">
    <property type="entry name" value="Ypt/Rab-GAP domain of gyp1p, domain 3"/>
    <property type="match status" value="1"/>
</dbReference>
<evidence type="ECO:0000259" key="2">
    <source>
        <dbReference type="PROSITE" id="PS50011"/>
    </source>
</evidence>
<dbReference type="PROSITE" id="PS50086">
    <property type="entry name" value="TBC_RABGAP"/>
    <property type="match status" value="1"/>
</dbReference>
<evidence type="ECO:0000259" key="4">
    <source>
        <dbReference type="PROSITE" id="PS50206"/>
    </source>
</evidence>
<dbReference type="GO" id="GO:0005096">
    <property type="term" value="F:GTPase activator activity"/>
    <property type="evidence" value="ECO:0007669"/>
    <property type="project" value="TreeGrafter"/>
</dbReference>
<dbReference type="SUPFAM" id="SSF56112">
    <property type="entry name" value="Protein kinase-like (PK-like)"/>
    <property type="match status" value="1"/>
</dbReference>
<dbReference type="Gene3D" id="1.10.8.270">
    <property type="entry name" value="putative rabgap domain of human tbc1 domain family member 14 like domains"/>
    <property type="match status" value="1"/>
</dbReference>
<dbReference type="RefSeq" id="XP_004992325.1">
    <property type="nucleotide sequence ID" value="XM_004992268.1"/>
</dbReference>
<dbReference type="InterPro" id="IPR001763">
    <property type="entry name" value="Rhodanese-like_dom"/>
</dbReference>
<dbReference type="GO" id="GO:0004672">
    <property type="term" value="F:protein kinase activity"/>
    <property type="evidence" value="ECO:0007669"/>
    <property type="project" value="InterPro"/>
</dbReference>
<dbReference type="STRING" id="946362.F2UF72"/>
<dbReference type="GO" id="GO:0005524">
    <property type="term" value="F:ATP binding"/>
    <property type="evidence" value="ECO:0007669"/>
    <property type="project" value="InterPro"/>
</dbReference>
<dbReference type="SMART" id="SM00220">
    <property type="entry name" value="S_TKc"/>
    <property type="match status" value="1"/>
</dbReference>
<dbReference type="InterPro" id="IPR011009">
    <property type="entry name" value="Kinase-like_dom_sf"/>
</dbReference>
<keyword evidence="5" id="KW-0808">Transferase</keyword>
<dbReference type="InterPro" id="IPR035969">
    <property type="entry name" value="Rab-GAP_TBC_sf"/>
</dbReference>
<feature type="domain" description="Rhodanese" evidence="4">
    <location>
        <begin position="855"/>
        <end position="955"/>
    </location>
</feature>
<dbReference type="KEGG" id="sre:PTSG_06925"/>
<dbReference type="InterPro" id="IPR000195">
    <property type="entry name" value="Rab-GAP-TBC_dom"/>
</dbReference>
<dbReference type="Gene3D" id="1.10.510.10">
    <property type="entry name" value="Transferase(Phosphotransferase) domain 1"/>
    <property type="match status" value="1"/>
</dbReference>
<evidence type="ECO:0000313" key="5">
    <source>
        <dbReference type="EMBL" id="EGD75272.1"/>
    </source>
</evidence>
<dbReference type="AlphaFoldDB" id="F2UF72"/>
<feature type="domain" description="Protein kinase" evidence="2">
    <location>
        <begin position="1"/>
        <end position="356"/>
    </location>
</feature>
<dbReference type="Pfam" id="PF00069">
    <property type="entry name" value="Pkinase"/>
    <property type="match status" value="1"/>
</dbReference>
<protein>
    <submittedName>
        <fullName evidence="5">TBCK protein kinase</fullName>
    </submittedName>
</protein>
<dbReference type="GeneID" id="16072884"/>
<sequence length="988" mass="108355">MKGKNGSAAGADDVSDGSRQEGGGGGFGVDGAGLGVISFYVSRHPTDACGSNGLPLTPNTVRVCGRAQSVLRLSHPNVAEYVAAEVGAGERLFLVSEHYKRHVGHMIREGSAKSFDQVKDILHGTLKGLAYLHACGIVSRNIKPESICLTSALQPKVAQYALFHITDCGAAVDFPIGSPAYFAPSVVARGPQQRHVANPKDDVWAVGIIALELLTGQRVWSDCHVVHRSRAATGAHTTTMSADARGNRAGDSGGGKEERRGSVRGGAMAVSRVRVDVSAVCKRLYKLATRPATCGYKGPTASRSDAISYLRTFVPHTSAATFESIPDDVIAFVHACLAPTAKLRPTAGELARLPVFHSAGAVWTPQPTPALRSSRPPATIVALRQLAQPHRSTHLEGPAQRIVDEFAQREHNPLRGMPLKDVYYLWTLTGVSLERLLSTHGGEQVHPSIHRLPRLVRLGLPEIGAKKDPSFDFDDTPRTIDLSKISARLLEEGVDPFPLILTANEGIAQSAAFRSEMTKQPLAVRERNLLYQYERLVKMSRLLSGHPYTHTALSEEAAVDIPPHARARVWAALLRVGPQRIEEYEQIDKESTTDTDHQLDVDIPRCHQYDLLLSSPAGHAALKRVLKAWINTHPHLVYWQGLDSLSAPFVRLNLTNEAVAYGCLAQFVELYMPGLFEKNNTTVLNEVMAVFWQLLAYHDPDLWTHLEDMCFKPDLFAIPWFLTCYAHVFSLDKIFILWDTLLLSPSAMILCIGVAIMKQLRAQLLSFDFSECILHFGDSPDVDIDTTIQTAKDILDATPSSLLARSAVHPDHRTWDEKHVVPPLDELRNNSSPTLSVHELEEFLPDPRGQPIPPESARVVVIDTCPQKSFSYGHCNGLCINFPVQLALEDECLHAAFEDELWERTNGRPIVIVGSPRNQDAPRLARALVKCGFPRVCLLAGGLDSLRRRGLLENKDPDPVLAAVLQRIERDAAAAAARRKHTRAPPPA</sequence>
<dbReference type="Pfam" id="PF00566">
    <property type="entry name" value="RabGAP-TBC"/>
    <property type="match status" value="1"/>
</dbReference>